<feature type="coiled-coil region" evidence="1">
    <location>
        <begin position="255"/>
        <end position="311"/>
    </location>
</feature>
<feature type="coiled-coil region" evidence="1">
    <location>
        <begin position="145"/>
        <end position="198"/>
    </location>
</feature>
<dbReference type="EMBL" id="VSWD01000010">
    <property type="protein sequence ID" value="KAK3091079.1"/>
    <property type="molecule type" value="Genomic_DNA"/>
</dbReference>
<evidence type="ECO:0000313" key="3">
    <source>
        <dbReference type="EMBL" id="KAK3091079.1"/>
    </source>
</evidence>
<dbReference type="InterPro" id="IPR002017">
    <property type="entry name" value="Spectrin_repeat"/>
</dbReference>
<protein>
    <submittedName>
        <fullName evidence="3">Uncharacterized protein</fullName>
    </submittedName>
</protein>
<evidence type="ECO:0000256" key="2">
    <source>
        <dbReference type="SAM" id="MobiDB-lite"/>
    </source>
</evidence>
<dbReference type="SUPFAM" id="SSF46966">
    <property type="entry name" value="Spectrin repeat"/>
    <property type="match status" value="3"/>
</dbReference>
<keyword evidence="1" id="KW-0175">Coiled coil</keyword>
<dbReference type="Pfam" id="PF00435">
    <property type="entry name" value="Spectrin"/>
    <property type="match status" value="1"/>
</dbReference>
<proteinExistence type="predicted"/>
<keyword evidence="4" id="KW-1185">Reference proteome</keyword>
<comment type="caution">
    <text evidence="3">The sequence shown here is derived from an EMBL/GenBank/DDBJ whole genome shotgun (WGS) entry which is preliminary data.</text>
</comment>
<name>A0AA88XSV0_PINIB</name>
<accession>A0AA88XSV0</accession>
<evidence type="ECO:0000256" key="1">
    <source>
        <dbReference type="SAM" id="Coils"/>
    </source>
</evidence>
<feature type="region of interest" description="Disordered" evidence="2">
    <location>
        <begin position="1"/>
        <end position="23"/>
    </location>
</feature>
<dbReference type="Gene3D" id="1.20.58.60">
    <property type="match status" value="2"/>
</dbReference>
<evidence type="ECO:0000313" key="4">
    <source>
        <dbReference type="Proteomes" id="UP001186944"/>
    </source>
</evidence>
<organism evidence="3 4">
    <name type="scientific">Pinctada imbricata</name>
    <name type="common">Atlantic pearl-oyster</name>
    <name type="synonym">Pinctada martensii</name>
    <dbReference type="NCBI Taxonomy" id="66713"/>
    <lineage>
        <taxon>Eukaryota</taxon>
        <taxon>Metazoa</taxon>
        <taxon>Spiralia</taxon>
        <taxon>Lophotrochozoa</taxon>
        <taxon>Mollusca</taxon>
        <taxon>Bivalvia</taxon>
        <taxon>Autobranchia</taxon>
        <taxon>Pteriomorphia</taxon>
        <taxon>Pterioida</taxon>
        <taxon>Pterioidea</taxon>
        <taxon>Pteriidae</taxon>
        <taxon>Pinctada</taxon>
    </lineage>
</organism>
<dbReference type="CDD" id="cd00176">
    <property type="entry name" value="SPEC"/>
    <property type="match status" value="2"/>
</dbReference>
<dbReference type="AlphaFoldDB" id="A0AA88XSV0"/>
<reference evidence="3" key="1">
    <citation type="submission" date="2019-08" db="EMBL/GenBank/DDBJ databases">
        <title>The improved chromosome-level genome for the pearl oyster Pinctada fucata martensii using PacBio sequencing and Hi-C.</title>
        <authorList>
            <person name="Zheng Z."/>
        </authorList>
    </citation>
    <scope>NUCLEOTIDE SEQUENCE</scope>
    <source>
        <strain evidence="3">ZZ-2019</strain>
        <tissue evidence="3">Adductor muscle</tissue>
    </source>
</reference>
<dbReference type="Proteomes" id="UP001186944">
    <property type="component" value="Unassembled WGS sequence"/>
</dbReference>
<dbReference type="SMART" id="SM00150">
    <property type="entry name" value="SPEC"/>
    <property type="match status" value="3"/>
</dbReference>
<dbReference type="InterPro" id="IPR018159">
    <property type="entry name" value="Spectrin/alpha-actinin"/>
</dbReference>
<gene>
    <name evidence="3" type="ORF">FSP39_016973</name>
</gene>
<sequence length="473" mass="53903">MQSLTPKTASRPLHATPRKSTPMRALQAFDPLLEASTSVPNLATNLDVPYDRQRSASFGSRGGAEIKPRPLGQGDPRLAHLNASWNTLQQQLGAKEQELHAALQKQERYQQSVQDVTSRMEKVNSRLSRGFPATFNNLDQQLKDYKETLQDIDGIREDIARVRERGRQVVESSDPEGYRAMQATIAMLTDRVDNLQAMADDKGRQLQKAVKDRERHDIALTAHKRQVKDLENWLEEQRIRQAATPLPSDSVGELKKSLQENQDEINKRLQTMSDLAVQCDALCEVELPRNADKLRNQLTNLQTNMGNLKLAAIEKQAPLRAAIKESEKRQREMDDYETSVKKLQNWVTETKQMTLAPPSVESMIVPDDHMDLQQKLKSDLFDHRQLIRQLSGSAATRDVRLQRDVTEELPALSEAELKERWETLSREMALRKHNLEDMLYGRDSVDSGPRGWIPSSEVSGQLKDVRQNLLELR</sequence>